<dbReference type="Proteomes" id="UP000002892">
    <property type="component" value="Chromosome"/>
</dbReference>
<gene>
    <name evidence="1" type="ordered locus">Desaci_0755</name>
</gene>
<proteinExistence type="predicted"/>
<reference evidence="1 2" key="1">
    <citation type="journal article" date="2012" name="J. Bacteriol.">
        <title>Complete genome sequences of Desulfosporosinus orientis DSM765T, Desulfosporosinus youngiae DSM17734T, Desulfosporosinus meridiei DSM13257T, and Desulfosporosinus acidiphilus DSM22704T.</title>
        <authorList>
            <person name="Pester M."/>
            <person name="Brambilla E."/>
            <person name="Alazard D."/>
            <person name="Rattei T."/>
            <person name="Weinmaier T."/>
            <person name="Han J."/>
            <person name="Lucas S."/>
            <person name="Lapidus A."/>
            <person name="Cheng J.F."/>
            <person name="Goodwin L."/>
            <person name="Pitluck S."/>
            <person name="Peters L."/>
            <person name="Ovchinnikova G."/>
            <person name="Teshima H."/>
            <person name="Detter J.C."/>
            <person name="Han C.S."/>
            <person name="Tapia R."/>
            <person name="Land M.L."/>
            <person name="Hauser L."/>
            <person name="Kyrpides N.C."/>
            <person name="Ivanova N.N."/>
            <person name="Pagani I."/>
            <person name="Huntmann M."/>
            <person name="Wei C.L."/>
            <person name="Davenport K.W."/>
            <person name="Daligault H."/>
            <person name="Chain P.S."/>
            <person name="Chen A."/>
            <person name="Mavromatis K."/>
            <person name="Markowitz V."/>
            <person name="Szeto E."/>
            <person name="Mikhailova N."/>
            <person name="Pati A."/>
            <person name="Wagner M."/>
            <person name="Woyke T."/>
            <person name="Ollivier B."/>
            <person name="Klenk H.P."/>
            <person name="Spring S."/>
            <person name="Loy A."/>
        </authorList>
    </citation>
    <scope>NUCLEOTIDE SEQUENCE [LARGE SCALE GENOMIC DNA]</scope>
    <source>
        <strain evidence="2">DSM 22704 / JCM 16185 / SJ4</strain>
    </source>
</reference>
<dbReference type="eggNOG" id="COG0727">
    <property type="taxonomic scope" value="Bacteria"/>
</dbReference>
<evidence type="ECO:0000313" key="2">
    <source>
        <dbReference type="Proteomes" id="UP000002892"/>
    </source>
</evidence>
<dbReference type="RefSeq" id="WP_014825827.1">
    <property type="nucleotide sequence ID" value="NC_018068.1"/>
</dbReference>
<dbReference type="Pfam" id="PF03692">
    <property type="entry name" value="CxxCxxCC"/>
    <property type="match status" value="1"/>
</dbReference>
<dbReference type="KEGG" id="dai:Desaci_0755"/>
<accession>I4D1Z2</accession>
<dbReference type="OrthoDB" id="9810361at2"/>
<evidence type="ECO:0000313" key="1">
    <source>
        <dbReference type="EMBL" id="AFM39816.1"/>
    </source>
</evidence>
<dbReference type="InterPro" id="IPR005358">
    <property type="entry name" value="Puta_zinc/iron-chelating_dom"/>
</dbReference>
<protein>
    <submittedName>
        <fullName evidence="1">Putative Fe-S oxidoreductase</fullName>
    </submittedName>
</protein>
<dbReference type="AlphaFoldDB" id="I4D1Z2"/>
<dbReference type="EMBL" id="CP003639">
    <property type="protein sequence ID" value="AFM39816.1"/>
    <property type="molecule type" value="Genomic_DNA"/>
</dbReference>
<organism evidence="1 2">
    <name type="scientific">Desulfosporosinus acidiphilus (strain DSM 22704 / JCM 16185 / SJ4)</name>
    <dbReference type="NCBI Taxonomy" id="646529"/>
    <lineage>
        <taxon>Bacteria</taxon>
        <taxon>Bacillati</taxon>
        <taxon>Bacillota</taxon>
        <taxon>Clostridia</taxon>
        <taxon>Eubacteriales</taxon>
        <taxon>Desulfitobacteriaceae</taxon>
        <taxon>Desulfosporosinus</taxon>
    </lineage>
</organism>
<keyword evidence="2" id="KW-1185">Reference proteome</keyword>
<sequence>MNSLPCQECRGLCCGPVPITKHELDSIRRVLKLMPENKRFELKNQQRYFGTCIFYDLDKDICGIHNVRPSICRAFGHYSNLVCFRKPEASTELNWVAAEDPIGILSVDFTWQHFN</sequence>
<dbReference type="HOGENOM" id="CLU_2104128_0_0_9"/>
<name>I4D1Z2_DESAJ</name>
<dbReference type="STRING" id="646529.Desaci_0755"/>